<comment type="similarity">
    <text evidence="4">Belongs to the arginase family.</text>
</comment>
<dbReference type="InterPro" id="IPR023696">
    <property type="entry name" value="Ureohydrolase_dom_sf"/>
</dbReference>
<evidence type="ECO:0000256" key="2">
    <source>
        <dbReference type="ARBA" id="ARBA00022801"/>
    </source>
</evidence>
<name>A0A9W6HCA5_9MICO</name>
<reference evidence="6" key="1">
    <citation type="journal article" date="2014" name="Int. J. Syst. Evol. Microbiol.">
        <title>Complete genome sequence of Corynebacterium casei LMG S-19264T (=DSM 44701T), isolated from a smear-ripened cheese.</title>
        <authorList>
            <consortium name="US DOE Joint Genome Institute (JGI-PGF)"/>
            <person name="Walter F."/>
            <person name="Albersmeier A."/>
            <person name="Kalinowski J."/>
            <person name="Ruckert C."/>
        </authorList>
    </citation>
    <scope>NUCLEOTIDE SEQUENCE</scope>
    <source>
        <strain evidence="6">VKM Ac-1401</strain>
    </source>
</reference>
<evidence type="ECO:0000256" key="4">
    <source>
        <dbReference type="PROSITE-ProRule" id="PRU00742"/>
    </source>
</evidence>
<evidence type="ECO:0000313" key="7">
    <source>
        <dbReference type="Proteomes" id="UP001142372"/>
    </source>
</evidence>
<dbReference type="PROSITE" id="PS51409">
    <property type="entry name" value="ARGINASE_2"/>
    <property type="match status" value="1"/>
</dbReference>
<dbReference type="Proteomes" id="UP001142372">
    <property type="component" value="Unassembled WGS sequence"/>
</dbReference>
<dbReference type="PRINTS" id="PR00116">
    <property type="entry name" value="ARGINASE"/>
</dbReference>
<dbReference type="Gene3D" id="3.40.800.10">
    <property type="entry name" value="Ureohydrolase domain"/>
    <property type="match status" value="1"/>
</dbReference>
<dbReference type="PANTHER" id="PTHR43782:SF3">
    <property type="entry name" value="ARGINASE"/>
    <property type="match status" value="1"/>
</dbReference>
<organism evidence="6 7">
    <name type="scientific">Leifsonia poae</name>
    <dbReference type="NCBI Taxonomy" id="110933"/>
    <lineage>
        <taxon>Bacteria</taxon>
        <taxon>Bacillati</taxon>
        <taxon>Actinomycetota</taxon>
        <taxon>Actinomycetes</taxon>
        <taxon>Micrococcales</taxon>
        <taxon>Microbacteriaceae</taxon>
        <taxon>Leifsonia</taxon>
    </lineage>
</organism>
<dbReference type="GO" id="GO:0004053">
    <property type="term" value="F:arginase activity"/>
    <property type="evidence" value="ECO:0007669"/>
    <property type="project" value="TreeGrafter"/>
</dbReference>
<comment type="caution">
    <text evidence="6">The sequence shown here is derived from an EMBL/GenBank/DDBJ whole genome shotgun (WGS) entry which is preliminary data.</text>
</comment>
<keyword evidence="3" id="KW-0464">Manganese</keyword>
<sequence length="307" mass="31195">MSAASFLVVPQWQGSGSSRAMRLIDGAEAIRGDLPVAATTVVSVPAAAGESLDTGVHRFSALATIRDAAAAELMLLESPVVTIGGDCAADLASVQHVVASREPGSVALVWFDAHGDLNDVGSSPSGAFHGMVVRALLGDAPDGLASEGASLLSPEALVLAGTRALDDGESAYIAEHGIRMLAPDSLAEPRDLVAAVESTGATAVYLHIDLDVLDPASIDGIGYPEPFGVTPEQLTEAIRALRARFELAGAAITEFAPESPEPASHDLPVILRILGALTGRLPASGPSSPPGAGRHLSTDQQAVGDAP</sequence>
<dbReference type="GO" id="GO:0030145">
    <property type="term" value="F:manganese ion binding"/>
    <property type="evidence" value="ECO:0007669"/>
    <property type="project" value="TreeGrafter"/>
</dbReference>
<evidence type="ECO:0000256" key="1">
    <source>
        <dbReference type="ARBA" id="ARBA00022723"/>
    </source>
</evidence>
<dbReference type="CDD" id="cd09999">
    <property type="entry name" value="Arginase-like_1"/>
    <property type="match status" value="1"/>
</dbReference>
<dbReference type="AlphaFoldDB" id="A0A9W6HCA5"/>
<dbReference type="Pfam" id="PF00491">
    <property type="entry name" value="Arginase"/>
    <property type="match status" value="1"/>
</dbReference>
<reference evidence="6" key="2">
    <citation type="submission" date="2023-01" db="EMBL/GenBank/DDBJ databases">
        <authorList>
            <person name="Sun Q."/>
            <person name="Evtushenko L."/>
        </authorList>
    </citation>
    <scope>NUCLEOTIDE SEQUENCE</scope>
    <source>
        <strain evidence="6">VKM Ac-1401</strain>
    </source>
</reference>
<keyword evidence="1" id="KW-0479">Metal-binding</keyword>
<keyword evidence="7" id="KW-1185">Reference proteome</keyword>
<feature type="region of interest" description="Disordered" evidence="5">
    <location>
        <begin position="281"/>
        <end position="307"/>
    </location>
</feature>
<proteinExistence type="inferred from homology"/>
<dbReference type="GO" id="GO:0005829">
    <property type="term" value="C:cytosol"/>
    <property type="evidence" value="ECO:0007669"/>
    <property type="project" value="TreeGrafter"/>
</dbReference>
<dbReference type="SUPFAM" id="SSF52768">
    <property type="entry name" value="Arginase/deacetylase"/>
    <property type="match status" value="1"/>
</dbReference>
<gene>
    <name evidence="6" type="primary">rocF</name>
    <name evidence="6" type="ORF">GCM10017584_28360</name>
</gene>
<feature type="compositionally biased region" description="Low complexity" evidence="5">
    <location>
        <begin position="282"/>
        <end position="293"/>
    </location>
</feature>
<dbReference type="InterPro" id="IPR006035">
    <property type="entry name" value="Ureohydrolase"/>
</dbReference>
<dbReference type="RefSeq" id="WP_271177904.1">
    <property type="nucleotide sequence ID" value="NZ_BAAAJO010000004.1"/>
</dbReference>
<keyword evidence="2" id="KW-0378">Hydrolase</keyword>
<evidence type="ECO:0000256" key="5">
    <source>
        <dbReference type="SAM" id="MobiDB-lite"/>
    </source>
</evidence>
<accession>A0A9W6HCA5</accession>
<evidence type="ECO:0000313" key="6">
    <source>
        <dbReference type="EMBL" id="GLJ77262.1"/>
    </source>
</evidence>
<evidence type="ECO:0000256" key="3">
    <source>
        <dbReference type="ARBA" id="ARBA00023211"/>
    </source>
</evidence>
<dbReference type="PANTHER" id="PTHR43782">
    <property type="entry name" value="ARGINASE"/>
    <property type="match status" value="1"/>
</dbReference>
<dbReference type="EMBL" id="BSEN01000013">
    <property type="protein sequence ID" value="GLJ77262.1"/>
    <property type="molecule type" value="Genomic_DNA"/>
</dbReference>
<protein>
    <submittedName>
        <fullName evidence="6">Arginase</fullName>
    </submittedName>
</protein>